<organism evidence="2 3">
    <name type="scientific">Rhipicephalus microplus</name>
    <name type="common">Cattle tick</name>
    <name type="synonym">Boophilus microplus</name>
    <dbReference type="NCBI Taxonomy" id="6941"/>
    <lineage>
        <taxon>Eukaryota</taxon>
        <taxon>Metazoa</taxon>
        <taxon>Ecdysozoa</taxon>
        <taxon>Arthropoda</taxon>
        <taxon>Chelicerata</taxon>
        <taxon>Arachnida</taxon>
        <taxon>Acari</taxon>
        <taxon>Parasitiformes</taxon>
        <taxon>Ixodida</taxon>
        <taxon>Ixodoidea</taxon>
        <taxon>Ixodidae</taxon>
        <taxon>Rhipicephalinae</taxon>
        <taxon>Rhipicephalus</taxon>
        <taxon>Boophilus</taxon>
    </lineage>
</organism>
<reference evidence="2" key="1">
    <citation type="journal article" date="2020" name="Cell">
        <title>Large-Scale Comparative Analyses of Tick Genomes Elucidate Their Genetic Diversity and Vector Capacities.</title>
        <authorList>
            <consortium name="Tick Genome and Microbiome Consortium (TIGMIC)"/>
            <person name="Jia N."/>
            <person name="Wang J."/>
            <person name="Shi W."/>
            <person name="Du L."/>
            <person name="Sun Y."/>
            <person name="Zhan W."/>
            <person name="Jiang J.F."/>
            <person name="Wang Q."/>
            <person name="Zhang B."/>
            <person name="Ji P."/>
            <person name="Bell-Sakyi L."/>
            <person name="Cui X.M."/>
            <person name="Yuan T.T."/>
            <person name="Jiang B.G."/>
            <person name="Yang W.F."/>
            <person name="Lam T.T."/>
            <person name="Chang Q.C."/>
            <person name="Ding S.J."/>
            <person name="Wang X.J."/>
            <person name="Zhu J.G."/>
            <person name="Ruan X.D."/>
            <person name="Zhao L."/>
            <person name="Wei J.T."/>
            <person name="Ye R.Z."/>
            <person name="Que T.C."/>
            <person name="Du C.H."/>
            <person name="Zhou Y.H."/>
            <person name="Cheng J.X."/>
            <person name="Dai P.F."/>
            <person name="Guo W.B."/>
            <person name="Han X.H."/>
            <person name="Huang E.J."/>
            <person name="Li L.F."/>
            <person name="Wei W."/>
            <person name="Gao Y.C."/>
            <person name="Liu J.Z."/>
            <person name="Shao H.Z."/>
            <person name="Wang X."/>
            <person name="Wang C.C."/>
            <person name="Yang T.C."/>
            <person name="Huo Q.B."/>
            <person name="Li W."/>
            <person name="Chen H.Y."/>
            <person name="Chen S.E."/>
            <person name="Zhou L.G."/>
            <person name="Ni X.B."/>
            <person name="Tian J.H."/>
            <person name="Sheng Y."/>
            <person name="Liu T."/>
            <person name="Pan Y.S."/>
            <person name="Xia L.Y."/>
            <person name="Li J."/>
            <person name="Zhao F."/>
            <person name="Cao W.C."/>
        </authorList>
    </citation>
    <scope>NUCLEOTIDE SEQUENCE</scope>
    <source>
        <strain evidence="2">Rmic-2018</strain>
    </source>
</reference>
<dbReference type="AlphaFoldDB" id="A0A9J6DWH4"/>
<dbReference type="VEuPathDB" id="VectorBase:LOC119183562"/>
<accession>A0A9J6DWH4</accession>
<evidence type="ECO:0000256" key="1">
    <source>
        <dbReference type="SAM" id="MobiDB-lite"/>
    </source>
</evidence>
<name>A0A9J6DWH4_RHIMP</name>
<protein>
    <submittedName>
        <fullName evidence="2">Uncharacterized protein</fullName>
    </submittedName>
</protein>
<keyword evidence="3" id="KW-1185">Reference proteome</keyword>
<proteinExistence type="predicted"/>
<evidence type="ECO:0000313" key="2">
    <source>
        <dbReference type="EMBL" id="KAH8026557.1"/>
    </source>
</evidence>
<dbReference type="Proteomes" id="UP000821866">
    <property type="component" value="Unassembled WGS sequence"/>
</dbReference>
<comment type="caution">
    <text evidence="2">The sequence shown here is derived from an EMBL/GenBank/DDBJ whole genome shotgun (WGS) entry which is preliminary data.</text>
</comment>
<feature type="region of interest" description="Disordered" evidence="1">
    <location>
        <begin position="213"/>
        <end position="240"/>
    </location>
</feature>
<sequence length="240" mass="25572">MTGCCAPNCLNRSGNSKAIFAVPRANSAAPVCRRLQWFLRMRHEKSPPKKARLCEVAGSNPGCGGCISDEGGGRKKIDTCGSASPSPGSLGCSLSGYALPAAAAMVVELLGSDYLELRSRKLKPPSAMPDEAPNQPQQQPAVLIKDFVREEVACQLSLMPLVHDQSNCPLVPPLRNIIRDQIAEEASPSLHKAPTAAPLTYATVASMPVMQGYSPRSPPIRPPVSPRTHPVVQYARADDP</sequence>
<reference evidence="2" key="2">
    <citation type="submission" date="2021-09" db="EMBL/GenBank/DDBJ databases">
        <authorList>
            <person name="Jia N."/>
            <person name="Wang J."/>
            <person name="Shi W."/>
            <person name="Du L."/>
            <person name="Sun Y."/>
            <person name="Zhan W."/>
            <person name="Jiang J."/>
            <person name="Wang Q."/>
            <person name="Zhang B."/>
            <person name="Ji P."/>
            <person name="Sakyi L.B."/>
            <person name="Cui X."/>
            <person name="Yuan T."/>
            <person name="Jiang B."/>
            <person name="Yang W."/>
            <person name="Lam T.T.-Y."/>
            <person name="Chang Q."/>
            <person name="Ding S."/>
            <person name="Wang X."/>
            <person name="Zhu J."/>
            <person name="Ruan X."/>
            <person name="Zhao L."/>
            <person name="Wei J."/>
            <person name="Que T."/>
            <person name="Du C."/>
            <person name="Cheng J."/>
            <person name="Dai P."/>
            <person name="Han X."/>
            <person name="Huang E."/>
            <person name="Gao Y."/>
            <person name="Liu J."/>
            <person name="Shao H."/>
            <person name="Ye R."/>
            <person name="Li L."/>
            <person name="Wei W."/>
            <person name="Wang X."/>
            <person name="Wang C."/>
            <person name="Huo Q."/>
            <person name="Li W."/>
            <person name="Guo W."/>
            <person name="Chen H."/>
            <person name="Chen S."/>
            <person name="Zhou L."/>
            <person name="Zhou L."/>
            <person name="Ni X."/>
            <person name="Tian J."/>
            <person name="Zhou Y."/>
            <person name="Sheng Y."/>
            <person name="Liu T."/>
            <person name="Pan Y."/>
            <person name="Xia L."/>
            <person name="Li J."/>
            <person name="Zhao F."/>
            <person name="Cao W."/>
        </authorList>
    </citation>
    <scope>NUCLEOTIDE SEQUENCE</scope>
    <source>
        <strain evidence="2">Rmic-2018</strain>
        <tissue evidence="2">Larvae</tissue>
    </source>
</reference>
<gene>
    <name evidence="2" type="ORF">HPB51_021451</name>
</gene>
<dbReference type="EMBL" id="JABSTU010000007">
    <property type="protein sequence ID" value="KAH8026557.1"/>
    <property type="molecule type" value="Genomic_DNA"/>
</dbReference>
<feature type="compositionally biased region" description="Pro residues" evidence="1">
    <location>
        <begin position="216"/>
        <end position="225"/>
    </location>
</feature>
<evidence type="ECO:0000313" key="3">
    <source>
        <dbReference type="Proteomes" id="UP000821866"/>
    </source>
</evidence>